<dbReference type="SMART" id="SM00855">
    <property type="entry name" value="PGAM"/>
    <property type="match status" value="1"/>
</dbReference>
<dbReference type="InterPro" id="IPR050275">
    <property type="entry name" value="PGM_Phosphatase"/>
</dbReference>
<evidence type="ECO:0000313" key="1">
    <source>
        <dbReference type="EMBL" id="CAH1219133.1"/>
    </source>
</evidence>
<dbReference type="CDD" id="cd07067">
    <property type="entry name" value="HP_PGM_like"/>
    <property type="match status" value="1"/>
</dbReference>
<accession>A0ABM9CN32</accession>
<dbReference type="PANTHER" id="PTHR48100">
    <property type="entry name" value="BROAD-SPECIFICITY PHOSPHATASE YOR283W-RELATED"/>
    <property type="match status" value="1"/>
</dbReference>
<gene>
    <name evidence="1" type="ORF">PAECIP111891_04850</name>
</gene>
<dbReference type="SUPFAM" id="SSF53254">
    <property type="entry name" value="Phosphoglycerate mutase-like"/>
    <property type="match status" value="1"/>
</dbReference>
<keyword evidence="2" id="KW-1185">Reference proteome</keyword>
<dbReference type="Gene3D" id="3.40.50.1240">
    <property type="entry name" value="Phosphoglycerate mutase-like"/>
    <property type="match status" value="1"/>
</dbReference>
<dbReference type="InterPro" id="IPR029033">
    <property type="entry name" value="His_PPase_superfam"/>
</dbReference>
<sequence>MKTTIYMVRHAESPYTEGNERTRGLTLKGKLNADGITRILKDEGIDVLISSPYARAILTLEGLAQELEQEIKIVEDLRERHFSGEDDLIPTEKFMSEMKRMFDDFDYAYPGGESNRACQQRAVVVLRDILEENKGKKIAIGTHGNVMTLMMNHFDATYGFDFLNQTMKPDIYKMQFNDLELEEVTRLWEYRE</sequence>
<reference evidence="1" key="1">
    <citation type="submission" date="2022-01" db="EMBL/GenBank/DDBJ databases">
        <authorList>
            <person name="Criscuolo A."/>
        </authorList>
    </citation>
    <scope>NUCLEOTIDE SEQUENCE</scope>
    <source>
        <strain evidence="1">CIP111891</strain>
    </source>
</reference>
<dbReference type="RefSeq" id="WP_236290990.1">
    <property type="nucleotide sequence ID" value="NZ_CAKMMW010000017.1"/>
</dbReference>
<dbReference type="PANTHER" id="PTHR48100:SF59">
    <property type="entry name" value="ADENOSYLCOBALAMIN_ALPHA-RIBAZOLE PHOSPHATASE"/>
    <property type="match status" value="1"/>
</dbReference>
<comment type="caution">
    <text evidence="1">The sequence shown here is derived from an EMBL/GenBank/DDBJ whole genome shotgun (WGS) entry which is preliminary data.</text>
</comment>
<dbReference type="Proteomes" id="UP000838821">
    <property type="component" value="Unassembled WGS sequence"/>
</dbReference>
<name>A0ABM9CN32_9BACL</name>
<evidence type="ECO:0008006" key="3">
    <source>
        <dbReference type="Google" id="ProtNLM"/>
    </source>
</evidence>
<dbReference type="EMBL" id="CAKMMW010000017">
    <property type="protein sequence ID" value="CAH1219133.1"/>
    <property type="molecule type" value="Genomic_DNA"/>
</dbReference>
<protein>
    <recommendedName>
        <fullName evidence="3">Histidine phosphatase family protein</fullName>
    </recommendedName>
</protein>
<evidence type="ECO:0000313" key="2">
    <source>
        <dbReference type="Proteomes" id="UP000838821"/>
    </source>
</evidence>
<dbReference type="InterPro" id="IPR013078">
    <property type="entry name" value="His_Pase_superF_clade-1"/>
</dbReference>
<proteinExistence type="predicted"/>
<organism evidence="1 2">
    <name type="scientific">Paenibacillus allorhizoplanae</name>
    <dbReference type="NCBI Taxonomy" id="2905648"/>
    <lineage>
        <taxon>Bacteria</taxon>
        <taxon>Bacillati</taxon>
        <taxon>Bacillota</taxon>
        <taxon>Bacilli</taxon>
        <taxon>Bacillales</taxon>
        <taxon>Paenibacillaceae</taxon>
        <taxon>Paenibacillus</taxon>
    </lineage>
</organism>
<dbReference type="Pfam" id="PF00300">
    <property type="entry name" value="His_Phos_1"/>
    <property type="match status" value="1"/>
</dbReference>